<sequence>MTSEVFDFNHIYDSNKTRPQDSVELKAIESLGFVRGRLVKSRRFEPTSQLECLSSPIDCQNADIDYVHCHNMAFMTESPLVFWDCKATVPEHYEIYSTKVDCEGYNHPGDSYVLKGSCGLKYQVRSTLYQGDFKRPYKIRDQWAKYGFILMWISIAFFILFKLFRSFLSRSNRLNHPSGPRSGPREQSSIQRVNSHNTSSNTEAPNQAPLRQRVNRSDAKLSHDTEEILLSSQELLNENEIISEAEDGYLYFSESSLDSTTVPNSPSQSKATLTSYISPLEPKGHFASPAYKASPYLRQPQSHTFSKRKTSQSFIATTSTR</sequence>
<proteinExistence type="predicted"/>
<protein>
    <submittedName>
        <fullName evidence="1">Uncharacterized protein</fullName>
    </submittedName>
</protein>
<evidence type="ECO:0000313" key="2">
    <source>
        <dbReference type="Proteomes" id="UP001165960"/>
    </source>
</evidence>
<accession>A0ACC2RQM1</accession>
<organism evidence="1 2">
    <name type="scientific">Entomophthora muscae</name>
    <dbReference type="NCBI Taxonomy" id="34485"/>
    <lineage>
        <taxon>Eukaryota</taxon>
        <taxon>Fungi</taxon>
        <taxon>Fungi incertae sedis</taxon>
        <taxon>Zoopagomycota</taxon>
        <taxon>Entomophthoromycotina</taxon>
        <taxon>Entomophthoromycetes</taxon>
        <taxon>Entomophthorales</taxon>
        <taxon>Entomophthoraceae</taxon>
        <taxon>Entomophthora</taxon>
    </lineage>
</organism>
<gene>
    <name evidence="1" type="ORF">DSO57_1034640</name>
</gene>
<dbReference type="EMBL" id="QTSX02006681">
    <property type="protein sequence ID" value="KAJ9052389.1"/>
    <property type="molecule type" value="Genomic_DNA"/>
</dbReference>
<name>A0ACC2RQM1_9FUNG</name>
<comment type="caution">
    <text evidence="1">The sequence shown here is derived from an EMBL/GenBank/DDBJ whole genome shotgun (WGS) entry which is preliminary data.</text>
</comment>
<keyword evidence="2" id="KW-1185">Reference proteome</keyword>
<reference evidence="1" key="1">
    <citation type="submission" date="2022-04" db="EMBL/GenBank/DDBJ databases">
        <title>Genome of the entomopathogenic fungus Entomophthora muscae.</title>
        <authorList>
            <person name="Elya C."/>
            <person name="Lovett B.R."/>
            <person name="Lee E."/>
            <person name="Macias A.M."/>
            <person name="Hajek A.E."/>
            <person name="De Bivort B.L."/>
            <person name="Kasson M.T."/>
            <person name="De Fine Licht H.H."/>
            <person name="Stajich J.E."/>
        </authorList>
    </citation>
    <scope>NUCLEOTIDE SEQUENCE</scope>
    <source>
        <strain evidence="1">Berkeley</strain>
    </source>
</reference>
<evidence type="ECO:0000313" key="1">
    <source>
        <dbReference type="EMBL" id="KAJ9052389.1"/>
    </source>
</evidence>
<dbReference type="Proteomes" id="UP001165960">
    <property type="component" value="Unassembled WGS sequence"/>
</dbReference>